<protein>
    <submittedName>
        <fullName evidence="1">Uncharacterized protein</fullName>
    </submittedName>
</protein>
<proteinExistence type="predicted"/>
<evidence type="ECO:0000313" key="1">
    <source>
        <dbReference type="EMBL" id="MBF1352160.1"/>
    </source>
</evidence>
<evidence type="ECO:0000313" key="2">
    <source>
        <dbReference type="Proteomes" id="UP000722050"/>
    </source>
</evidence>
<organism evidence="1 2">
    <name type="scientific">Mogibacterium diversum</name>
    <dbReference type="NCBI Taxonomy" id="114527"/>
    <lineage>
        <taxon>Bacteria</taxon>
        <taxon>Bacillati</taxon>
        <taxon>Bacillota</taxon>
        <taxon>Clostridia</taxon>
        <taxon>Peptostreptococcales</taxon>
        <taxon>Anaerovoracaceae</taxon>
        <taxon>Mogibacterium</taxon>
    </lineage>
</organism>
<dbReference type="EMBL" id="JABZQH010000094">
    <property type="protein sequence ID" value="MBF1352160.1"/>
    <property type="molecule type" value="Genomic_DNA"/>
</dbReference>
<dbReference type="AlphaFoldDB" id="A0A930H991"/>
<comment type="caution">
    <text evidence="1">The sequence shown here is derived from an EMBL/GenBank/DDBJ whole genome shotgun (WGS) entry which is preliminary data.</text>
</comment>
<accession>A0A930H991</accession>
<reference evidence="1" key="1">
    <citation type="submission" date="2020-04" db="EMBL/GenBank/DDBJ databases">
        <title>Deep metagenomics examines the oral microbiome during advanced dental caries in children, revealing novel taxa and co-occurrences with host molecules.</title>
        <authorList>
            <person name="Baker J.L."/>
            <person name="Morton J.T."/>
            <person name="Dinis M."/>
            <person name="Alvarez R."/>
            <person name="Tran N.C."/>
            <person name="Knight R."/>
            <person name="Edlund A."/>
        </authorList>
    </citation>
    <scope>NUCLEOTIDE SEQUENCE</scope>
    <source>
        <strain evidence="1">JCVI_24_bin.8</strain>
    </source>
</reference>
<name>A0A930H991_9FIRM</name>
<sequence length="342" mass="38583">MNENNKIQKLKLDEDKISENSEPFTLLIDGFNRELVTADNFINDVVKILEKNAGELAQIQKLGTKTYRLVVDASDELLEKIDEGSIKLTSDRFGNIYAQINNSGKFGKKLPIKREDITGDIDFVDIARSLQLKAIQNQLEDLANQILVIDGRVKEVLQGQQNDRIGLFESGMSLYLEAREIEDEQLHNLLVAQSQRALSDAVAQLSLEMKSAISYLESGQYNKYKKQREEFINEKMMIINRCFPIIHQASIAKAAIYFDCGESRAMLSSLKSYSKLIEETVGESAGLLSECDVLDDGTEKGIWKSRAKLILDVEDSTKVFLGPESAFYLEPVIEEDENHEVC</sequence>
<dbReference type="Proteomes" id="UP000722050">
    <property type="component" value="Unassembled WGS sequence"/>
</dbReference>
<gene>
    <name evidence="1" type="ORF">HXM71_03440</name>
</gene>